<protein>
    <submittedName>
        <fullName evidence="2">Uncharacterized protein</fullName>
    </submittedName>
</protein>
<dbReference type="AlphaFoldDB" id="C9LJ55"/>
<dbReference type="Gene3D" id="2.40.410.10">
    <property type="entry name" value="putative membrane protein from Corynebacterium diphtheriae superfamily"/>
    <property type="match status" value="1"/>
</dbReference>
<dbReference type="EMBL" id="ACIJ02000023">
    <property type="protein sequence ID" value="EEX71022.1"/>
    <property type="molecule type" value="Genomic_DNA"/>
</dbReference>
<evidence type="ECO:0000256" key="1">
    <source>
        <dbReference type="SAM" id="Phobius"/>
    </source>
</evidence>
<comment type="caution">
    <text evidence="2">The sequence shown here is derived from an EMBL/GenBank/DDBJ whole genome shotgun (WGS) entry which is preliminary data.</text>
</comment>
<name>C9LJ55_9BACT</name>
<dbReference type="eggNOG" id="ENOG5032V6C">
    <property type="taxonomic scope" value="Bacteria"/>
</dbReference>
<dbReference type="OrthoDB" id="876918at2"/>
<dbReference type="HOGENOM" id="CLU_749777_0_0_10"/>
<dbReference type="InterPro" id="IPR021632">
    <property type="entry name" value="DUF3239"/>
</dbReference>
<feature type="transmembrane region" description="Helical" evidence="1">
    <location>
        <begin position="66"/>
        <end position="85"/>
    </location>
</feature>
<evidence type="ECO:0000313" key="3">
    <source>
        <dbReference type="Proteomes" id="UP000003460"/>
    </source>
</evidence>
<keyword evidence="3" id="KW-1185">Reference proteome</keyword>
<accession>C9LJ55</accession>
<evidence type="ECO:0000313" key="2">
    <source>
        <dbReference type="EMBL" id="EEX71022.1"/>
    </source>
</evidence>
<reference evidence="2" key="1">
    <citation type="submission" date="2009-09" db="EMBL/GenBank/DDBJ databases">
        <authorList>
            <person name="Weinstock G."/>
            <person name="Sodergren E."/>
            <person name="Clifton S."/>
            <person name="Fulton L."/>
            <person name="Fulton B."/>
            <person name="Courtney L."/>
            <person name="Fronick C."/>
            <person name="Harrison M."/>
            <person name="Strong C."/>
            <person name="Farmer C."/>
            <person name="Delahaunty K."/>
            <person name="Markovic C."/>
            <person name="Hall O."/>
            <person name="Minx P."/>
            <person name="Tomlinson C."/>
            <person name="Mitreva M."/>
            <person name="Nelson J."/>
            <person name="Hou S."/>
            <person name="Wollam A."/>
            <person name="Pepin K.H."/>
            <person name="Johnson M."/>
            <person name="Bhonagiri V."/>
            <person name="Nash W.E."/>
            <person name="Warren W."/>
            <person name="Chinwalla A."/>
            <person name="Mardis E.R."/>
            <person name="Wilson R.K."/>
        </authorList>
    </citation>
    <scope>NUCLEOTIDE SEQUENCE [LARGE SCALE GENOMIC DNA]</scope>
    <source>
        <strain evidence="2">ATCC 51259</strain>
    </source>
</reference>
<feature type="transmembrane region" description="Helical" evidence="1">
    <location>
        <begin position="39"/>
        <end position="60"/>
    </location>
</feature>
<sequence>MENQNETGNSFNFSRASRTSDVEVNKELMKKYDEQRAKLIRLSWRPLGFFLIMLSLSLKLYVDAHWVWGTLPMLVALFALFRFYAYRNAGGASAYTSGLLVPAIVVRTNPIELIALADVCCDDAGDEQFAYKRFAVKNLPLHKVVEGERIPCMALFGGSTNGQWANFEPRPLCWVTDDANAIKHNIDRIEEREWDILRKITDDTTAATDDIVLLDVDKHTSEVRRKTNKIAYGGLSFCYPDSWKIEKEEGDNGIHYIYCEKKGDDSSEIISVNVVSPQVDVLAKLEETLNSMKQQNVYHNMSTEPVRNVSLRDNDAILCSFVCSFSNTKYFGRIYILNVSGKTFTVLMQDEEDDFENKFKFFTDSFTII</sequence>
<dbReference type="RefSeq" id="WP_006256047.1">
    <property type="nucleotide sequence ID" value="NZ_GG700643.1"/>
</dbReference>
<dbReference type="Pfam" id="PF11580">
    <property type="entry name" value="DUF3239"/>
    <property type="match status" value="1"/>
</dbReference>
<keyword evidence="1" id="KW-1133">Transmembrane helix</keyword>
<dbReference type="STRING" id="626522.GCWU000325_02267"/>
<gene>
    <name evidence="2" type="ORF">GCWU000325_02267</name>
</gene>
<dbReference type="GeneID" id="84576949"/>
<keyword evidence="1" id="KW-0812">Transmembrane</keyword>
<dbReference type="Proteomes" id="UP000003460">
    <property type="component" value="Unassembled WGS sequence"/>
</dbReference>
<keyword evidence="1" id="KW-0472">Membrane</keyword>
<organism evidence="2 3">
    <name type="scientific">Alloprevotella tannerae ATCC 51259</name>
    <dbReference type="NCBI Taxonomy" id="626522"/>
    <lineage>
        <taxon>Bacteria</taxon>
        <taxon>Pseudomonadati</taxon>
        <taxon>Bacteroidota</taxon>
        <taxon>Bacteroidia</taxon>
        <taxon>Bacteroidales</taxon>
        <taxon>Prevotellaceae</taxon>
        <taxon>Alloprevotella</taxon>
    </lineage>
</organism>
<dbReference type="InterPro" id="IPR023124">
    <property type="entry name" value="DUF3239_dom_sf"/>
</dbReference>
<proteinExistence type="predicted"/>